<dbReference type="Gene3D" id="3.20.20.80">
    <property type="entry name" value="Glycosidases"/>
    <property type="match status" value="1"/>
</dbReference>
<evidence type="ECO:0000256" key="3">
    <source>
        <dbReference type="ARBA" id="ARBA00012729"/>
    </source>
</evidence>
<dbReference type="PROSITE" id="PS51910">
    <property type="entry name" value="GH18_2"/>
    <property type="match status" value="1"/>
</dbReference>
<dbReference type="CDD" id="cd00063">
    <property type="entry name" value="FN3"/>
    <property type="match status" value="2"/>
</dbReference>
<evidence type="ECO:0000259" key="13">
    <source>
        <dbReference type="PROSITE" id="PS51173"/>
    </source>
</evidence>
<dbReference type="RefSeq" id="WP_229784243.1">
    <property type="nucleotide sequence ID" value="NZ_BMQB01000009.1"/>
</dbReference>
<feature type="chain" id="PRO_5038569781" description="chitinase" evidence="11">
    <location>
        <begin position="33"/>
        <end position="775"/>
    </location>
</feature>
<name>A0A8J3B9Y4_9ACTN</name>
<organism evidence="15 16">
    <name type="scientific">Pilimelia anulata</name>
    <dbReference type="NCBI Taxonomy" id="53371"/>
    <lineage>
        <taxon>Bacteria</taxon>
        <taxon>Bacillati</taxon>
        <taxon>Actinomycetota</taxon>
        <taxon>Actinomycetes</taxon>
        <taxon>Micromonosporales</taxon>
        <taxon>Micromonosporaceae</taxon>
        <taxon>Pilimelia</taxon>
    </lineage>
</organism>
<dbReference type="SUPFAM" id="SSF49265">
    <property type="entry name" value="Fibronectin type III"/>
    <property type="match status" value="1"/>
</dbReference>
<dbReference type="Pfam" id="PF00704">
    <property type="entry name" value="Glyco_hydro_18"/>
    <property type="match status" value="1"/>
</dbReference>
<dbReference type="SUPFAM" id="SSF54556">
    <property type="entry name" value="Chitinase insertion domain"/>
    <property type="match status" value="1"/>
</dbReference>
<reference evidence="15" key="1">
    <citation type="journal article" date="2014" name="Int. J. Syst. Evol. Microbiol.">
        <title>Complete genome sequence of Corynebacterium casei LMG S-19264T (=DSM 44701T), isolated from a smear-ripened cheese.</title>
        <authorList>
            <consortium name="US DOE Joint Genome Institute (JGI-PGF)"/>
            <person name="Walter F."/>
            <person name="Albersmeier A."/>
            <person name="Kalinowski J."/>
            <person name="Ruckert C."/>
        </authorList>
    </citation>
    <scope>NUCLEOTIDE SEQUENCE</scope>
    <source>
        <strain evidence="15">JCM 3090</strain>
    </source>
</reference>
<dbReference type="PROSITE" id="PS51173">
    <property type="entry name" value="CBM2"/>
    <property type="match status" value="1"/>
</dbReference>
<dbReference type="InterPro" id="IPR011583">
    <property type="entry name" value="Chitinase_II/V-like_cat"/>
</dbReference>
<keyword evidence="4 9" id="KW-0378">Hydrolase</keyword>
<feature type="domain" description="Fibronectin type-III" evidence="12">
    <location>
        <begin position="150"/>
        <end position="236"/>
    </location>
</feature>
<dbReference type="CDD" id="cd06548">
    <property type="entry name" value="GH18_chitinase"/>
    <property type="match status" value="1"/>
</dbReference>
<evidence type="ECO:0000313" key="15">
    <source>
        <dbReference type="EMBL" id="GGK03743.1"/>
    </source>
</evidence>
<keyword evidence="7 9" id="KW-0326">Glycosidase</keyword>
<dbReference type="PROSITE" id="PS50853">
    <property type="entry name" value="FN3"/>
    <property type="match status" value="2"/>
</dbReference>
<dbReference type="SMART" id="SM00637">
    <property type="entry name" value="CBD_II"/>
    <property type="match status" value="1"/>
</dbReference>
<accession>A0A8J3B9Y4</accession>
<evidence type="ECO:0000259" key="12">
    <source>
        <dbReference type="PROSITE" id="PS50853"/>
    </source>
</evidence>
<feature type="compositionally biased region" description="Polar residues" evidence="10">
    <location>
        <begin position="384"/>
        <end position="398"/>
    </location>
</feature>
<dbReference type="InterPro" id="IPR050314">
    <property type="entry name" value="Glycosyl_Hydrlase_18"/>
</dbReference>
<dbReference type="EC" id="3.2.1.14" evidence="3"/>
<keyword evidence="5" id="KW-0146">Chitin degradation</keyword>
<evidence type="ECO:0000256" key="2">
    <source>
        <dbReference type="ARBA" id="ARBA00009121"/>
    </source>
</evidence>
<dbReference type="InterPro" id="IPR001579">
    <property type="entry name" value="Glyco_hydro_18_chit_AS"/>
</dbReference>
<comment type="caution">
    <text evidence="15">The sequence shown here is derived from an EMBL/GenBank/DDBJ whole genome shotgun (WGS) entry which is preliminary data.</text>
</comment>
<evidence type="ECO:0000256" key="8">
    <source>
        <dbReference type="ARBA" id="ARBA00023326"/>
    </source>
</evidence>
<dbReference type="SMART" id="SM00060">
    <property type="entry name" value="FN3"/>
    <property type="match status" value="2"/>
</dbReference>
<feature type="region of interest" description="Disordered" evidence="10">
    <location>
        <begin position="669"/>
        <end position="688"/>
    </location>
</feature>
<dbReference type="AlphaFoldDB" id="A0A8J3B9Y4"/>
<feature type="region of interest" description="Disordered" evidence="10">
    <location>
        <begin position="384"/>
        <end position="423"/>
    </location>
</feature>
<feature type="domain" description="CBM2" evidence="13">
    <location>
        <begin position="33"/>
        <end position="143"/>
    </location>
</feature>
<sequence length="775" mass="81217">MPTPDRIRRALRRTGAALGAALLLLTAAAAPAAARPAAGLTATHVATGSDGRYQNKLVVANPTGATITGWTIEFELPAGVTFSQSDHGTVTRDGSRIRVTNAHYNGTVGAGRDTEPYSFWYLTSSAGAAPVGCRIDDAKCDGTADRPPSPPAAPAVAGRTTRTVSLTWTAPPAGDLPVAGYEVYRDGAAVATAAGTAATVTGLTPNTGYTFTVRARDRRGNVSADSAPVATTTLDPADDTTAPAAPTGLRATGKSASSVTLAWTAATDPSGIAGYDVYRGGALAASATGPAATVTGLAPLTAYRFSVRARDTHDNASPASAEVTVTTDDSIGPGHARVGYFVQWGIYGRQYFVRNLDTSGAAAGLTHLNYAFANIDPKTGTCLQGVTKGTSPNPQDPNQGDGAGDAEADYGRPFPANQSVDGQADTGWEKLRGNFNQLRKLKAKHPKLRVLISLGGWTYSKYFSDVAATAASREKFVRSCLDIYLRGNLPAAGSAGGDGVAAGIFDGIDLDWEWPGAEGHPGNHVSPADKANNTLLCAEFRKQLDALSGPGRRYLLTAFTPADPAKVAAGWDISTADGTPSVFDYLDFANVQGYDFHGAGSDNSWEPNRAGHQGNLFRDAHDPYPFEFSVDLAVRTYLDAGVQPRRLTIGFAFYGRGWQNVTAGKLPDGSSANGEWQDARGAAPGQFPEEAGTRGYSDLLARVPNCRVQHDEQSVSTYCYTGENGQWWSFDDAWSIQRKSAWVRSKGLGGGMIWEMSGDTASGTLMSALHTGLPG</sequence>
<dbReference type="GO" id="GO:0030247">
    <property type="term" value="F:polysaccharide binding"/>
    <property type="evidence" value="ECO:0007669"/>
    <property type="project" value="UniProtKB-UniRule"/>
</dbReference>
<dbReference type="InterPro" id="IPR036116">
    <property type="entry name" value="FN3_sf"/>
</dbReference>
<feature type="domain" description="Fibronectin type-III" evidence="12">
    <location>
        <begin position="245"/>
        <end position="330"/>
    </location>
</feature>
<feature type="signal peptide" evidence="11">
    <location>
        <begin position="1"/>
        <end position="32"/>
    </location>
</feature>
<dbReference type="InterPro" id="IPR001223">
    <property type="entry name" value="Glyco_hydro18_cat"/>
</dbReference>
<dbReference type="InterPro" id="IPR006311">
    <property type="entry name" value="TAT_signal"/>
</dbReference>
<dbReference type="PANTHER" id="PTHR11177:SF317">
    <property type="entry name" value="CHITINASE 12-RELATED"/>
    <property type="match status" value="1"/>
</dbReference>
<comment type="similarity">
    <text evidence="2">Belongs to the glycosyl hydrolase 18 family. Chitinase class II subfamily.</text>
</comment>
<dbReference type="PROSITE" id="PS01095">
    <property type="entry name" value="GH18_1"/>
    <property type="match status" value="1"/>
</dbReference>
<proteinExistence type="inferred from homology"/>
<evidence type="ECO:0000256" key="11">
    <source>
        <dbReference type="SAM" id="SignalP"/>
    </source>
</evidence>
<feature type="domain" description="GH18" evidence="14">
    <location>
        <begin position="335"/>
        <end position="775"/>
    </location>
</feature>
<dbReference type="PROSITE" id="PS51318">
    <property type="entry name" value="TAT"/>
    <property type="match status" value="1"/>
</dbReference>
<dbReference type="Gene3D" id="3.10.50.10">
    <property type="match status" value="1"/>
</dbReference>
<evidence type="ECO:0000313" key="16">
    <source>
        <dbReference type="Proteomes" id="UP000649739"/>
    </source>
</evidence>
<evidence type="ECO:0000256" key="9">
    <source>
        <dbReference type="RuleBase" id="RU000489"/>
    </source>
</evidence>
<dbReference type="InterPro" id="IPR029070">
    <property type="entry name" value="Chitinase_insertion_sf"/>
</dbReference>
<feature type="region of interest" description="Disordered" evidence="10">
    <location>
        <begin position="222"/>
        <end position="251"/>
    </location>
</feature>
<dbReference type="Gene3D" id="2.60.40.290">
    <property type="match status" value="1"/>
</dbReference>
<keyword evidence="6" id="KW-0119">Carbohydrate metabolism</keyword>
<dbReference type="SUPFAM" id="SSF51445">
    <property type="entry name" value="(Trans)glycosidases"/>
    <property type="match status" value="1"/>
</dbReference>
<reference evidence="15" key="2">
    <citation type="submission" date="2020-09" db="EMBL/GenBank/DDBJ databases">
        <authorList>
            <person name="Sun Q."/>
            <person name="Ohkuma M."/>
        </authorList>
    </citation>
    <scope>NUCLEOTIDE SEQUENCE</scope>
    <source>
        <strain evidence="15">JCM 3090</strain>
    </source>
</reference>
<dbReference type="Gene3D" id="2.60.40.10">
    <property type="entry name" value="Immunoglobulins"/>
    <property type="match status" value="2"/>
</dbReference>
<keyword evidence="16" id="KW-1185">Reference proteome</keyword>
<evidence type="ECO:0000256" key="4">
    <source>
        <dbReference type="ARBA" id="ARBA00022801"/>
    </source>
</evidence>
<dbReference type="InterPro" id="IPR001919">
    <property type="entry name" value="CBD2"/>
</dbReference>
<dbReference type="GO" id="GO:0008843">
    <property type="term" value="F:endochitinase activity"/>
    <property type="evidence" value="ECO:0007669"/>
    <property type="project" value="UniProtKB-EC"/>
</dbReference>
<dbReference type="InterPro" id="IPR017853">
    <property type="entry name" value="GH"/>
</dbReference>
<dbReference type="GO" id="GO:0006032">
    <property type="term" value="P:chitin catabolic process"/>
    <property type="evidence" value="ECO:0007669"/>
    <property type="project" value="UniProtKB-KW"/>
</dbReference>
<dbReference type="GO" id="GO:0000272">
    <property type="term" value="P:polysaccharide catabolic process"/>
    <property type="evidence" value="ECO:0007669"/>
    <property type="project" value="UniProtKB-KW"/>
</dbReference>
<dbReference type="GO" id="GO:0008061">
    <property type="term" value="F:chitin binding"/>
    <property type="evidence" value="ECO:0007669"/>
    <property type="project" value="InterPro"/>
</dbReference>
<comment type="catalytic activity">
    <reaction evidence="1">
        <text>Random endo-hydrolysis of N-acetyl-beta-D-glucosaminide (1-&gt;4)-beta-linkages in chitin and chitodextrins.</text>
        <dbReference type="EC" id="3.2.1.14"/>
    </reaction>
</comment>
<evidence type="ECO:0000256" key="6">
    <source>
        <dbReference type="ARBA" id="ARBA00023277"/>
    </source>
</evidence>
<dbReference type="InterPro" id="IPR008965">
    <property type="entry name" value="CBM2/CBM3_carb-bd_dom_sf"/>
</dbReference>
<dbReference type="InterPro" id="IPR003961">
    <property type="entry name" value="FN3_dom"/>
</dbReference>
<evidence type="ECO:0000256" key="1">
    <source>
        <dbReference type="ARBA" id="ARBA00000822"/>
    </source>
</evidence>
<evidence type="ECO:0000256" key="7">
    <source>
        <dbReference type="ARBA" id="ARBA00023295"/>
    </source>
</evidence>
<gene>
    <name evidence="15" type="ORF">GCM10010123_37080</name>
</gene>
<keyword evidence="11" id="KW-0732">Signal</keyword>
<dbReference type="SMART" id="SM00636">
    <property type="entry name" value="Glyco_18"/>
    <property type="match status" value="1"/>
</dbReference>
<protein>
    <recommendedName>
        <fullName evidence="3">chitinase</fullName>
        <ecNumber evidence="3">3.2.1.14</ecNumber>
    </recommendedName>
</protein>
<evidence type="ECO:0000256" key="5">
    <source>
        <dbReference type="ARBA" id="ARBA00023024"/>
    </source>
</evidence>
<keyword evidence="8" id="KW-0624">Polysaccharide degradation</keyword>
<evidence type="ECO:0000256" key="10">
    <source>
        <dbReference type="SAM" id="MobiDB-lite"/>
    </source>
</evidence>
<dbReference type="SUPFAM" id="SSF49384">
    <property type="entry name" value="Carbohydrate-binding domain"/>
    <property type="match status" value="1"/>
</dbReference>
<dbReference type="PANTHER" id="PTHR11177">
    <property type="entry name" value="CHITINASE"/>
    <property type="match status" value="1"/>
</dbReference>
<dbReference type="Pfam" id="PF00041">
    <property type="entry name" value="fn3"/>
    <property type="match status" value="2"/>
</dbReference>
<dbReference type="EMBL" id="BMQB01000009">
    <property type="protein sequence ID" value="GGK03743.1"/>
    <property type="molecule type" value="Genomic_DNA"/>
</dbReference>
<evidence type="ECO:0000259" key="14">
    <source>
        <dbReference type="PROSITE" id="PS51910"/>
    </source>
</evidence>
<feature type="compositionally biased region" description="Low complexity" evidence="10">
    <location>
        <begin position="227"/>
        <end position="247"/>
    </location>
</feature>
<dbReference type="Proteomes" id="UP000649739">
    <property type="component" value="Unassembled WGS sequence"/>
</dbReference>
<dbReference type="InterPro" id="IPR013783">
    <property type="entry name" value="Ig-like_fold"/>
</dbReference>
<dbReference type="InterPro" id="IPR012291">
    <property type="entry name" value="CBM2_carb-bd_dom_sf"/>
</dbReference>
<dbReference type="Pfam" id="PF00553">
    <property type="entry name" value="CBM_2"/>
    <property type="match status" value="1"/>
</dbReference>